<proteinExistence type="predicted"/>
<feature type="transmembrane region" description="Helical" evidence="4">
    <location>
        <begin position="216"/>
        <end position="237"/>
    </location>
</feature>
<evidence type="ECO:0000259" key="5">
    <source>
        <dbReference type="PROSITE" id="PS50850"/>
    </source>
</evidence>
<keyword evidence="3 4" id="KW-0472">Membrane</keyword>
<dbReference type="GO" id="GO:0022857">
    <property type="term" value="F:transmembrane transporter activity"/>
    <property type="evidence" value="ECO:0007669"/>
    <property type="project" value="InterPro"/>
</dbReference>
<dbReference type="Pfam" id="PF07690">
    <property type="entry name" value="MFS_1"/>
    <property type="match status" value="1"/>
</dbReference>
<keyword evidence="1 4" id="KW-0812">Transmembrane</keyword>
<dbReference type="SUPFAM" id="SSF103473">
    <property type="entry name" value="MFS general substrate transporter"/>
    <property type="match status" value="1"/>
</dbReference>
<evidence type="ECO:0000256" key="4">
    <source>
        <dbReference type="SAM" id="Phobius"/>
    </source>
</evidence>
<evidence type="ECO:0000256" key="1">
    <source>
        <dbReference type="ARBA" id="ARBA00022692"/>
    </source>
</evidence>
<feature type="transmembrane region" description="Helical" evidence="4">
    <location>
        <begin position="340"/>
        <end position="363"/>
    </location>
</feature>
<dbReference type="PANTHER" id="PTHR11360">
    <property type="entry name" value="MONOCARBOXYLATE TRANSPORTER"/>
    <property type="match status" value="1"/>
</dbReference>
<dbReference type="EMBL" id="JALPRX010000057">
    <property type="protein sequence ID" value="MCK8785391.1"/>
    <property type="molecule type" value="Genomic_DNA"/>
</dbReference>
<feature type="transmembrane region" description="Helical" evidence="4">
    <location>
        <begin position="280"/>
        <end position="299"/>
    </location>
</feature>
<dbReference type="CDD" id="cd17355">
    <property type="entry name" value="MFS_YcxA_like"/>
    <property type="match status" value="1"/>
</dbReference>
<protein>
    <submittedName>
        <fullName evidence="6">MFS transporter</fullName>
    </submittedName>
</protein>
<dbReference type="PANTHER" id="PTHR11360:SF284">
    <property type="entry name" value="EG:103B4.3 PROTEIN-RELATED"/>
    <property type="match status" value="1"/>
</dbReference>
<dbReference type="Gene3D" id="1.20.1250.20">
    <property type="entry name" value="MFS general substrate transporter like domains"/>
    <property type="match status" value="1"/>
</dbReference>
<feature type="domain" description="Major facilitator superfamily (MFS) profile" evidence="5">
    <location>
        <begin position="5"/>
        <end position="394"/>
    </location>
</feature>
<evidence type="ECO:0000313" key="7">
    <source>
        <dbReference type="Proteomes" id="UP001139516"/>
    </source>
</evidence>
<feature type="transmembrane region" description="Helical" evidence="4">
    <location>
        <begin position="134"/>
        <end position="153"/>
    </location>
</feature>
<keyword evidence="2 4" id="KW-1133">Transmembrane helix</keyword>
<accession>A0A9X1Y8E4</accession>
<dbReference type="PROSITE" id="PS50850">
    <property type="entry name" value="MFS"/>
    <property type="match status" value="1"/>
</dbReference>
<dbReference type="InterPro" id="IPR020846">
    <property type="entry name" value="MFS_dom"/>
</dbReference>
<evidence type="ECO:0000256" key="2">
    <source>
        <dbReference type="ARBA" id="ARBA00022989"/>
    </source>
</evidence>
<feature type="transmembrane region" description="Helical" evidence="4">
    <location>
        <begin position="98"/>
        <end position="122"/>
    </location>
</feature>
<dbReference type="InterPro" id="IPR050327">
    <property type="entry name" value="Proton-linked_MCT"/>
</dbReference>
<feature type="transmembrane region" description="Helical" evidence="4">
    <location>
        <begin position="159"/>
        <end position="180"/>
    </location>
</feature>
<name>A0A9X1Y8E4_9PROT</name>
<comment type="caution">
    <text evidence="6">The sequence shown here is derived from an EMBL/GenBank/DDBJ whole genome shotgun (WGS) entry which is preliminary data.</text>
</comment>
<evidence type="ECO:0000256" key="3">
    <source>
        <dbReference type="ARBA" id="ARBA00023136"/>
    </source>
</evidence>
<keyword evidence="7" id="KW-1185">Reference proteome</keyword>
<reference evidence="6" key="1">
    <citation type="submission" date="2022-04" db="EMBL/GenBank/DDBJ databases">
        <title>Roseomonas acroporae sp. nov., isolated from coral Acropora digitifera.</title>
        <authorList>
            <person name="Sun H."/>
        </authorList>
    </citation>
    <scope>NUCLEOTIDE SEQUENCE</scope>
    <source>
        <strain evidence="6">NAR14</strain>
    </source>
</reference>
<sequence length="398" mass="39927">MPAALLTVILAASAAVSLSFGIRQTFGLFLLPLAQEAAIAPAVFGAAVALHNLVWGFAQPVSGAMADRFGAGRVIACGGFLYVAGLGMMALWPGEASAVVGIGLLTGLGVACAGSGTANSAVARAAPPEKRGEMLGLASAGGSVGQALMVPAVQAAILGWGAVGAIGMLALASLLVLPVGRCLEWRPAPRPPGGPRPVGLAGLPALARNALADRDFALLTLGFFACGFQLAFLVTHLPAHLALCGLPAGLGATALMLVGLFNIPGSWFCGWLAGRVRPELVLGLLYLIRTTAVALFALAPPSSAGTLVFAAVMGATWLGTVPLTNAAIARRFGVADIGALFGVCFMSHQIGGFLGAGSAAVLVNATGSYALFWPVMVMVGLMAAVANFVARPPRVALA</sequence>
<dbReference type="AlphaFoldDB" id="A0A9X1Y8E4"/>
<dbReference type="InterPro" id="IPR036259">
    <property type="entry name" value="MFS_trans_sf"/>
</dbReference>
<feature type="transmembrane region" description="Helical" evidence="4">
    <location>
        <begin position="305"/>
        <end position="328"/>
    </location>
</feature>
<feature type="transmembrane region" description="Helical" evidence="4">
    <location>
        <begin position="70"/>
        <end position="92"/>
    </location>
</feature>
<gene>
    <name evidence="6" type="ORF">M0638_13455</name>
</gene>
<dbReference type="InterPro" id="IPR011701">
    <property type="entry name" value="MFS"/>
</dbReference>
<dbReference type="Proteomes" id="UP001139516">
    <property type="component" value="Unassembled WGS sequence"/>
</dbReference>
<feature type="transmembrane region" description="Helical" evidence="4">
    <location>
        <begin position="249"/>
        <end position="273"/>
    </location>
</feature>
<feature type="transmembrane region" description="Helical" evidence="4">
    <location>
        <begin position="369"/>
        <end position="390"/>
    </location>
</feature>
<dbReference type="RefSeq" id="WP_248667513.1">
    <property type="nucleotide sequence ID" value="NZ_JALPRX010000057.1"/>
</dbReference>
<organism evidence="6 7">
    <name type="scientific">Roseomonas acroporae</name>
    <dbReference type="NCBI Taxonomy" id="2937791"/>
    <lineage>
        <taxon>Bacteria</taxon>
        <taxon>Pseudomonadati</taxon>
        <taxon>Pseudomonadota</taxon>
        <taxon>Alphaproteobacteria</taxon>
        <taxon>Acetobacterales</taxon>
        <taxon>Roseomonadaceae</taxon>
        <taxon>Roseomonas</taxon>
    </lineage>
</organism>
<evidence type="ECO:0000313" key="6">
    <source>
        <dbReference type="EMBL" id="MCK8785391.1"/>
    </source>
</evidence>
<feature type="transmembrane region" description="Helical" evidence="4">
    <location>
        <begin position="37"/>
        <end position="58"/>
    </location>
</feature>